<dbReference type="Gene3D" id="2.40.30.170">
    <property type="match status" value="1"/>
</dbReference>
<accession>A0A2P8H0W9</accession>
<proteinExistence type="predicted"/>
<dbReference type="Proteomes" id="UP000241203">
    <property type="component" value="Unassembled WGS sequence"/>
</dbReference>
<dbReference type="SUPFAM" id="SSF111369">
    <property type="entry name" value="HlyD-like secretion proteins"/>
    <property type="match status" value="1"/>
</dbReference>
<feature type="compositionally biased region" description="Gly residues" evidence="1">
    <location>
        <begin position="375"/>
        <end position="392"/>
    </location>
</feature>
<dbReference type="PANTHER" id="PTHR30469">
    <property type="entry name" value="MULTIDRUG RESISTANCE PROTEIN MDTA"/>
    <property type="match status" value="1"/>
</dbReference>
<keyword evidence="2" id="KW-1133">Transmembrane helix</keyword>
<evidence type="ECO:0000313" key="4">
    <source>
        <dbReference type="EMBL" id="PSL39856.1"/>
    </source>
</evidence>
<sequence>MRTFTARLRKRTWVIISAAVAAFIIAAVVMWFAVVVPSTTTAETSARTQTIAASLETLEQTVSATGTITPSVQESLGFEVSGTVTAVNVAEGDTVAVGDVIATVDDLDVQEALLSAKADLASAEARLSESQESSSGSDADVATISANSAAVDVAADAVSKAEDALDDVNLKATVAGTITSMDLAVGDVVGSSTSGGSSTEASTGTTLPGATTTATEESSTSQVTIVATDSWTSTVSLSASDLENIAVDDQAELTVDGVDDTVFGTVTEIGRLPSTDSGAALFPVTITTTGQVDGLYDGLSATVDIVYERRTDVLAVPSAAVTTTDGVSTVTQLDEDGEEVEVEVTVGETAGTYTEILSGLAEGDEVVVAIQTPTSGGGDGGQTGEFPGGGQLPDGVELPDGFEPPAGFTGGQNG</sequence>
<dbReference type="Gene3D" id="2.40.50.100">
    <property type="match status" value="1"/>
</dbReference>
<dbReference type="AlphaFoldDB" id="A0A2P8H0W9"/>
<protein>
    <submittedName>
        <fullName evidence="4">Macrolide-specific efflux system membrane fusion protein</fullName>
    </submittedName>
</protein>
<feature type="domain" description="Multidrug resistance protein MdtA-like C-terminal permuted SH3" evidence="3">
    <location>
        <begin position="312"/>
        <end position="368"/>
    </location>
</feature>
<feature type="region of interest" description="Disordered" evidence="1">
    <location>
        <begin position="189"/>
        <end position="221"/>
    </location>
</feature>
<gene>
    <name evidence="4" type="ORF">CLV49_3509</name>
</gene>
<evidence type="ECO:0000256" key="2">
    <source>
        <dbReference type="SAM" id="Phobius"/>
    </source>
</evidence>
<feature type="compositionally biased region" description="Low complexity" evidence="1">
    <location>
        <begin position="190"/>
        <end position="221"/>
    </location>
</feature>
<feature type="region of interest" description="Disordered" evidence="1">
    <location>
        <begin position="372"/>
        <end position="414"/>
    </location>
</feature>
<feature type="transmembrane region" description="Helical" evidence="2">
    <location>
        <begin position="12"/>
        <end position="34"/>
    </location>
</feature>
<comment type="caution">
    <text evidence="4">The sequence shown here is derived from an EMBL/GenBank/DDBJ whole genome shotgun (WGS) entry which is preliminary data.</text>
</comment>
<dbReference type="Gene3D" id="2.40.420.20">
    <property type="match status" value="1"/>
</dbReference>
<evidence type="ECO:0000256" key="1">
    <source>
        <dbReference type="SAM" id="MobiDB-lite"/>
    </source>
</evidence>
<dbReference type="EMBL" id="PYAU01000001">
    <property type="protein sequence ID" value="PSL39856.1"/>
    <property type="molecule type" value="Genomic_DNA"/>
</dbReference>
<evidence type="ECO:0000313" key="5">
    <source>
        <dbReference type="Proteomes" id="UP000241203"/>
    </source>
</evidence>
<evidence type="ECO:0000259" key="3">
    <source>
        <dbReference type="Pfam" id="PF25967"/>
    </source>
</evidence>
<reference evidence="4 5" key="1">
    <citation type="submission" date="2018-03" db="EMBL/GenBank/DDBJ databases">
        <title>Genomic Encyclopedia of Archaeal and Bacterial Type Strains, Phase II (KMG-II): from individual species to whole genera.</title>
        <authorList>
            <person name="Goeker M."/>
        </authorList>
    </citation>
    <scope>NUCLEOTIDE SEQUENCE [LARGE SCALE GENOMIC DNA]</scope>
    <source>
        <strain evidence="4 5">DSM 21548</strain>
    </source>
</reference>
<dbReference type="Pfam" id="PF25967">
    <property type="entry name" value="RND-MFP_C"/>
    <property type="match status" value="1"/>
</dbReference>
<organism evidence="4 5">
    <name type="scientific">Labedella gwakjiensis</name>
    <dbReference type="NCBI Taxonomy" id="390269"/>
    <lineage>
        <taxon>Bacteria</taxon>
        <taxon>Bacillati</taxon>
        <taxon>Actinomycetota</taxon>
        <taxon>Actinomycetes</taxon>
        <taxon>Micrococcales</taxon>
        <taxon>Microbacteriaceae</taxon>
        <taxon>Labedella</taxon>
    </lineage>
</organism>
<keyword evidence="2" id="KW-0472">Membrane</keyword>
<dbReference type="GO" id="GO:0015562">
    <property type="term" value="F:efflux transmembrane transporter activity"/>
    <property type="evidence" value="ECO:0007669"/>
    <property type="project" value="TreeGrafter"/>
</dbReference>
<dbReference type="GO" id="GO:1990281">
    <property type="term" value="C:efflux pump complex"/>
    <property type="evidence" value="ECO:0007669"/>
    <property type="project" value="TreeGrafter"/>
</dbReference>
<keyword evidence="2" id="KW-0812">Transmembrane</keyword>
<name>A0A2P8H0W9_9MICO</name>
<dbReference type="InterPro" id="IPR058627">
    <property type="entry name" value="MdtA-like_C"/>
</dbReference>
<dbReference type="PANTHER" id="PTHR30469:SF33">
    <property type="entry name" value="SLR1207 PROTEIN"/>
    <property type="match status" value="1"/>
</dbReference>